<dbReference type="OrthoDB" id="9848453at2"/>
<keyword evidence="3" id="KW-1185">Reference proteome</keyword>
<dbReference type="AlphaFoldDB" id="A0A369VZU3"/>
<name>A0A369VZU3_9HYPH</name>
<dbReference type="Proteomes" id="UP000253759">
    <property type="component" value="Unassembled WGS sequence"/>
</dbReference>
<sequence length="189" mass="20620">MHNRTLLCLALVVGAAASASLAAAQEAGTVRWSAQVAMIDFSQRDSAERFAGLIREAQERTILYLDWTFKNAARSEIFASIVTQGGTFATDEQICGHVERSAARSGGLTIRGKPDPANHYLLLEMMLDIESGAPFARARCEYVPSVSALRLRGFFYVTSIGTATADKLEFMPVSVPAHQVPETFLKHLQ</sequence>
<proteinExistence type="predicted"/>
<reference evidence="3" key="1">
    <citation type="submission" date="2018-07" db="EMBL/GenBank/DDBJ databases">
        <authorList>
            <person name="Liu B.-T."/>
            <person name="Du Z."/>
        </authorList>
    </citation>
    <scope>NUCLEOTIDE SEQUENCE [LARGE SCALE GENOMIC DNA]</scope>
    <source>
        <strain evidence="3">XYN52</strain>
    </source>
</reference>
<accession>A0A369VZU3</accession>
<dbReference type="RefSeq" id="WP_114646837.1">
    <property type="nucleotide sequence ID" value="NZ_QQNH01000028.1"/>
</dbReference>
<feature type="signal peptide" evidence="1">
    <location>
        <begin position="1"/>
        <end position="24"/>
    </location>
</feature>
<protein>
    <submittedName>
        <fullName evidence="2">Uncharacterized protein</fullName>
    </submittedName>
</protein>
<evidence type="ECO:0000313" key="2">
    <source>
        <dbReference type="EMBL" id="RDE07934.1"/>
    </source>
</evidence>
<feature type="chain" id="PRO_5016943211" evidence="1">
    <location>
        <begin position="25"/>
        <end position="189"/>
    </location>
</feature>
<evidence type="ECO:0000313" key="3">
    <source>
        <dbReference type="Proteomes" id="UP000253759"/>
    </source>
</evidence>
<dbReference type="EMBL" id="QQNH01000028">
    <property type="protein sequence ID" value="RDE07934.1"/>
    <property type="molecule type" value="Genomic_DNA"/>
</dbReference>
<keyword evidence="1" id="KW-0732">Signal</keyword>
<comment type="caution">
    <text evidence="2">The sequence shown here is derived from an EMBL/GenBank/DDBJ whole genome shotgun (WGS) entry which is preliminary data.</text>
</comment>
<evidence type="ECO:0000256" key="1">
    <source>
        <dbReference type="SAM" id="SignalP"/>
    </source>
</evidence>
<organism evidence="2 3">
    <name type="scientific">Pelagibacterium lacus</name>
    <dbReference type="NCBI Taxonomy" id="2282655"/>
    <lineage>
        <taxon>Bacteria</taxon>
        <taxon>Pseudomonadati</taxon>
        <taxon>Pseudomonadota</taxon>
        <taxon>Alphaproteobacteria</taxon>
        <taxon>Hyphomicrobiales</taxon>
        <taxon>Devosiaceae</taxon>
        <taxon>Pelagibacterium</taxon>
    </lineage>
</organism>
<gene>
    <name evidence="2" type="ORF">DVH29_14110</name>
</gene>